<feature type="transmembrane region" description="Helical" evidence="7">
    <location>
        <begin position="6"/>
        <end position="24"/>
    </location>
</feature>
<accession>A0A1F6VKD9</accession>
<dbReference type="GO" id="GO:0004190">
    <property type="term" value="F:aspartic-type endopeptidase activity"/>
    <property type="evidence" value="ECO:0007669"/>
    <property type="project" value="InterPro"/>
</dbReference>
<dbReference type="PANTHER" id="PTHR30487:SF0">
    <property type="entry name" value="PREPILIN LEADER PEPTIDASE_N-METHYLTRANSFERASE-RELATED"/>
    <property type="match status" value="1"/>
</dbReference>
<organism evidence="10 11">
    <name type="scientific">Candidatus Nomurabacteria bacterium RIFCSPHIGHO2_01_FULL_42_16</name>
    <dbReference type="NCBI Taxonomy" id="1801743"/>
    <lineage>
        <taxon>Bacteria</taxon>
        <taxon>Candidatus Nomuraibacteriota</taxon>
    </lineage>
</organism>
<dbReference type="InterPro" id="IPR010627">
    <property type="entry name" value="Prepilin_pept_A24_N"/>
</dbReference>
<dbReference type="Pfam" id="PF01478">
    <property type="entry name" value="Peptidase_A24"/>
    <property type="match status" value="1"/>
</dbReference>
<comment type="similarity">
    <text evidence="2">Belongs to the peptidase A24 family.</text>
</comment>
<protein>
    <recommendedName>
        <fullName evidence="12">Prepilin peptidase</fullName>
    </recommendedName>
</protein>
<sequence length="269" mass="30555">MIAVFIFIFGAIIGSFLNVVILRYNTGLSIMSKGSPRSHCFSCHKVLKWYELIPILSFFIQRGHCRTCYSRISWQYPIVEILTGLVFLLIYLLLSTNYLLILYYWFIFSLLIVISVYDIRHKIIPNKIVWLFVFLSLFSFIFRAHLLGIRDYSLLINNIFAGLGLALPFALLWLLSKGKLMGLGDAKLALGIGFLLGLSSGITALLFSFWIGAIFGIILLVPWRSFTGLAIKKAGLKTQIPFGPFLILATFIVFILNLDFNAIIQIFTF</sequence>
<feature type="transmembrane region" description="Helical" evidence="7">
    <location>
        <begin position="155"/>
        <end position="176"/>
    </location>
</feature>
<keyword evidence="5 7" id="KW-1133">Transmembrane helix</keyword>
<proteinExistence type="inferred from homology"/>
<feature type="domain" description="Prepilin type IV endopeptidase peptidase" evidence="8">
    <location>
        <begin position="105"/>
        <end position="217"/>
    </location>
</feature>
<feature type="transmembrane region" description="Helical" evidence="7">
    <location>
        <begin position="241"/>
        <end position="264"/>
    </location>
</feature>
<evidence type="ECO:0000259" key="9">
    <source>
        <dbReference type="Pfam" id="PF06750"/>
    </source>
</evidence>
<dbReference type="Pfam" id="PF06750">
    <property type="entry name" value="A24_N_bact"/>
    <property type="match status" value="1"/>
</dbReference>
<keyword evidence="4 7" id="KW-0812">Transmembrane</keyword>
<evidence type="ECO:0000313" key="10">
    <source>
        <dbReference type="EMBL" id="OGI70026.1"/>
    </source>
</evidence>
<evidence type="ECO:0000256" key="2">
    <source>
        <dbReference type="ARBA" id="ARBA00005801"/>
    </source>
</evidence>
<feature type="transmembrane region" description="Helical" evidence="7">
    <location>
        <begin position="129"/>
        <end position="149"/>
    </location>
</feature>
<evidence type="ECO:0000256" key="4">
    <source>
        <dbReference type="ARBA" id="ARBA00022692"/>
    </source>
</evidence>
<evidence type="ECO:0000256" key="7">
    <source>
        <dbReference type="SAM" id="Phobius"/>
    </source>
</evidence>
<evidence type="ECO:0000256" key="1">
    <source>
        <dbReference type="ARBA" id="ARBA00004651"/>
    </source>
</evidence>
<dbReference type="Gene3D" id="1.20.120.1220">
    <property type="match status" value="1"/>
</dbReference>
<feature type="domain" description="Prepilin peptidase A24 N-terminal" evidence="9">
    <location>
        <begin position="8"/>
        <end position="92"/>
    </location>
</feature>
<evidence type="ECO:0000256" key="5">
    <source>
        <dbReference type="ARBA" id="ARBA00022989"/>
    </source>
</evidence>
<dbReference type="STRING" id="1801743.A2824_03630"/>
<evidence type="ECO:0000259" key="8">
    <source>
        <dbReference type="Pfam" id="PF01478"/>
    </source>
</evidence>
<evidence type="ECO:0000256" key="3">
    <source>
        <dbReference type="ARBA" id="ARBA00022475"/>
    </source>
</evidence>
<keyword evidence="3" id="KW-1003">Cell membrane</keyword>
<feature type="transmembrane region" description="Helical" evidence="7">
    <location>
        <begin position="188"/>
        <end position="221"/>
    </location>
</feature>
<evidence type="ECO:0008006" key="12">
    <source>
        <dbReference type="Google" id="ProtNLM"/>
    </source>
</evidence>
<dbReference type="GO" id="GO:0006465">
    <property type="term" value="P:signal peptide processing"/>
    <property type="evidence" value="ECO:0007669"/>
    <property type="project" value="TreeGrafter"/>
</dbReference>
<dbReference type="Proteomes" id="UP000178059">
    <property type="component" value="Unassembled WGS sequence"/>
</dbReference>
<comment type="subcellular location">
    <subcellularLocation>
        <location evidence="1">Cell membrane</location>
        <topology evidence="1">Multi-pass membrane protein</topology>
    </subcellularLocation>
</comment>
<feature type="transmembrane region" description="Helical" evidence="7">
    <location>
        <begin position="100"/>
        <end position="117"/>
    </location>
</feature>
<keyword evidence="6 7" id="KW-0472">Membrane</keyword>
<dbReference type="AlphaFoldDB" id="A0A1F6VKD9"/>
<feature type="transmembrane region" description="Helical" evidence="7">
    <location>
        <begin position="76"/>
        <end position="94"/>
    </location>
</feature>
<dbReference type="EMBL" id="MFTT01000014">
    <property type="protein sequence ID" value="OGI70026.1"/>
    <property type="molecule type" value="Genomic_DNA"/>
</dbReference>
<gene>
    <name evidence="10" type="ORF">A2824_03630</name>
</gene>
<dbReference type="PANTHER" id="PTHR30487">
    <property type="entry name" value="TYPE 4 PREPILIN-LIKE PROTEINS LEADER PEPTIDE-PROCESSING ENZYME"/>
    <property type="match status" value="1"/>
</dbReference>
<reference evidence="10 11" key="1">
    <citation type="journal article" date="2016" name="Nat. Commun.">
        <title>Thousands of microbial genomes shed light on interconnected biogeochemical processes in an aquifer system.</title>
        <authorList>
            <person name="Anantharaman K."/>
            <person name="Brown C.T."/>
            <person name="Hug L.A."/>
            <person name="Sharon I."/>
            <person name="Castelle C.J."/>
            <person name="Probst A.J."/>
            <person name="Thomas B.C."/>
            <person name="Singh A."/>
            <person name="Wilkins M.J."/>
            <person name="Karaoz U."/>
            <person name="Brodie E.L."/>
            <person name="Williams K.H."/>
            <person name="Hubbard S.S."/>
            <person name="Banfield J.F."/>
        </authorList>
    </citation>
    <scope>NUCLEOTIDE SEQUENCE [LARGE SCALE GENOMIC DNA]</scope>
</reference>
<dbReference type="GO" id="GO:0005886">
    <property type="term" value="C:plasma membrane"/>
    <property type="evidence" value="ECO:0007669"/>
    <property type="project" value="UniProtKB-SubCell"/>
</dbReference>
<name>A0A1F6VKD9_9BACT</name>
<dbReference type="InterPro" id="IPR050882">
    <property type="entry name" value="Prepilin_peptidase/N-MTase"/>
</dbReference>
<evidence type="ECO:0000256" key="6">
    <source>
        <dbReference type="ARBA" id="ARBA00023136"/>
    </source>
</evidence>
<dbReference type="InterPro" id="IPR000045">
    <property type="entry name" value="Prepilin_IV_endopep_pep"/>
</dbReference>
<comment type="caution">
    <text evidence="10">The sequence shown here is derived from an EMBL/GenBank/DDBJ whole genome shotgun (WGS) entry which is preliminary data.</text>
</comment>
<evidence type="ECO:0000313" key="11">
    <source>
        <dbReference type="Proteomes" id="UP000178059"/>
    </source>
</evidence>